<sequence length="65" mass="7129">MTALQNMWVSFIGLFLMFVSTAAAVLGKEKLTGVLRFLVMTFSFICLVIAGLIVFVVVFRGPLAE</sequence>
<proteinExistence type="predicted"/>
<dbReference type="Proteomes" id="UP000285120">
    <property type="component" value="Unassembled WGS sequence"/>
</dbReference>
<keyword evidence="1" id="KW-1133">Transmembrane helix</keyword>
<reference evidence="2 3" key="1">
    <citation type="submission" date="2018-09" db="EMBL/GenBank/DDBJ databases">
        <title>Genomic Encyclopedia of Archaeal and Bacterial Type Strains, Phase II (KMG-II): from individual species to whole genera.</title>
        <authorList>
            <person name="Goeker M."/>
        </authorList>
    </citation>
    <scope>NUCLEOTIDE SEQUENCE [LARGE SCALE GENOMIC DNA]</scope>
    <source>
        <strain evidence="2 3">DSM 17008</strain>
    </source>
</reference>
<dbReference type="Pfam" id="PF10966">
    <property type="entry name" value="DUF2768"/>
    <property type="match status" value="1"/>
</dbReference>
<name>A0A419V2W3_9BACL</name>
<evidence type="ECO:0000313" key="3">
    <source>
        <dbReference type="Proteomes" id="UP000285120"/>
    </source>
</evidence>
<dbReference type="AlphaFoldDB" id="A0A419V2W3"/>
<keyword evidence="3" id="KW-1185">Reference proteome</keyword>
<evidence type="ECO:0000313" key="2">
    <source>
        <dbReference type="EMBL" id="RKD72865.1"/>
    </source>
</evidence>
<evidence type="ECO:0000256" key="1">
    <source>
        <dbReference type="SAM" id="Phobius"/>
    </source>
</evidence>
<accession>A0A419V2W3</accession>
<gene>
    <name evidence="2" type="ORF">ATL39_2061</name>
</gene>
<keyword evidence="1" id="KW-0812">Transmembrane</keyword>
<keyword evidence="1" id="KW-0472">Membrane</keyword>
<protein>
    <submittedName>
        <fullName evidence="2">Uncharacterized protein DUF2768</fullName>
    </submittedName>
</protein>
<comment type="caution">
    <text evidence="2">The sequence shown here is derived from an EMBL/GenBank/DDBJ whole genome shotgun (WGS) entry which is preliminary data.</text>
</comment>
<dbReference type="InterPro" id="IPR020076">
    <property type="entry name" value="DUF2768"/>
</dbReference>
<organism evidence="2 3">
    <name type="scientific">Sinobaca qinghaiensis</name>
    <dbReference type="NCBI Taxonomy" id="342944"/>
    <lineage>
        <taxon>Bacteria</taxon>
        <taxon>Bacillati</taxon>
        <taxon>Bacillota</taxon>
        <taxon>Bacilli</taxon>
        <taxon>Bacillales</taxon>
        <taxon>Sporolactobacillaceae</taxon>
        <taxon>Sinobaca</taxon>
    </lineage>
</organism>
<dbReference type="EMBL" id="RAPK01000009">
    <property type="protein sequence ID" value="RKD72865.1"/>
    <property type="molecule type" value="Genomic_DNA"/>
</dbReference>
<dbReference type="RefSeq" id="WP_253075819.1">
    <property type="nucleotide sequence ID" value="NZ_RAPK01000009.1"/>
</dbReference>
<feature type="transmembrane region" description="Helical" evidence="1">
    <location>
        <begin position="37"/>
        <end position="59"/>
    </location>
</feature>